<dbReference type="GO" id="GO:0016787">
    <property type="term" value="F:hydrolase activity"/>
    <property type="evidence" value="ECO:0007669"/>
    <property type="project" value="UniProtKB-KW"/>
</dbReference>
<feature type="domain" description="NTP pyrophosphohydrolase MazG-like" evidence="1">
    <location>
        <begin position="27"/>
        <end position="90"/>
    </location>
</feature>
<name>A0A5N5U7K6_9EURY</name>
<sequence length="100" mass="10794">MDEQARVARFVDEHDLSCPPAYRLLDLSAEVGELAADATESSEYGTTPDALSVKEDELGDTLFALLALCEELDVDAGEALDTAIGKYERRLTERGDAGSQ</sequence>
<evidence type="ECO:0000259" key="1">
    <source>
        <dbReference type="Pfam" id="PF03819"/>
    </source>
</evidence>
<protein>
    <submittedName>
        <fullName evidence="2">Nucleotide pyrophosphohydrolase</fullName>
    </submittedName>
</protein>
<dbReference type="Gene3D" id="1.10.287.1080">
    <property type="entry name" value="MazG-like"/>
    <property type="match status" value="1"/>
</dbReference>
<dbReference type="InterPro" id="IPR004518">
    <property type="entry name" value="MazG-like_dom"/>
</dbReference>
<accession>A0A5N5U7K6</accession>
<comment type="caution">
    <text evidence="2">The sequence shown here is derived from an EMBL/GenBank/DDBJ whole genome shotgun (WGS) entry which is preliminary data.</text>
</comment>
<evidence type="ECO:0000313" key="2">
    <source>
        <dbReference type="EMBL" id="KAB7513692.1"/>
    </source>
</evidence>
<dbReference type="CDD" id="cd11523">
    <property type="entry name" value="NTP-PPase"/>
    <property type="match status" value="1"/>
</dbReference>
<dbReference type="Pfam" id="PF03819">
    <property type="entry name" value="MazG"/>
    <property type="match status" value="1"/>
</dbReference>
<dbReference type="Proteomes" id="UP000326207">
    <property type="component" value="Unassembled WGS sequence"/>
</dbReference>
<reference evidence="2 3" key="1">
    <citation type="submission" date="2019-10" db="EMBL/GenBank/DDBJ databases">
        <title>Unraveling microbial dark matter from salterns through culturing: the case of the genus Halosegnis.</title>
        <authorList>
            <person name="Duran-Viseras A."/>
            <person name="Andrei A.-S."/>
            <person name="Vera-Gargallo B."/>
            <person name="Ghai R."/>
            <person name="Sanchez-Porro C."/>
            <person name="Ventosa A."/>
        </authorList>
    </citation>
    <scope>NUCLEOTIDE SEQUENCE [LARGE SCALE GENOMIC DNA]</scope>
    <source>
        <strain evidence="2 3">F19-13</strain>
    </source>
</reference>
<proteinExistence type="predicted"/>
<keyword evidence="2" id="KW-0378">Hydrolase</keyword>
<gene>
    <name evidence="2" type="ORF">DP108_12640</name>
</gene>
<dbReference type="RefSeq" id="WP_152156372.1">
    <property type="nucleotide sequence ID" value="NZ_QMDY01000011.1"/>
</dbReference>
<dbReference type="AlphaFoldDB" id="A0A5N5U7K6"/>
<organism evidence="2 3">
    <name type="scientific">Halosegnis rubeus</name>
    <dbReference type="NCBI Taxonomy" id="2212850"/>
    <lineage>
        <taxon>Archaea</taxon>
        <taxon>Methanobacteriati</taxon>
        <taxon>Methanobacteriota</taxon>
        <taxon>Stenosarchaea group</taxon>
        <taxon>Halobacteria</taxon>
        <taxon>Halobacteriales</taxon>
        <taxon>Natronomonadaceae</taxon>
        <taxon>Halosegnis</taxon>
    </lineage>
</organism>
<dbReference type="SUPFAM" id="SSF101386">
    <property type="entry name" value="all-alpha NTP pyrophosphatases"/>
    <property type="match status" value="1"/>
</dbReference>
<evidence type="ECO:0000313" key="3">
    <source>
        <dbReference type="Proteomes" id="UP000326207"/>
    </source>
</evidence>
<dbReference type="EMBL" id="QMDY01000011">
    <property type="protein sequence ID" value="KAB7513692.1"/>
    <property type="molecule type" value="Genomic_DNA"/>
</dbReference>